<evidence type="ECO:0000313" key="3">
    <source>
        <dbReference type="Proteomes" id="UP000286114"/>
    </source>
</evidence>
<keyword evidence="2" id="KW-0238">DNA-binding</keyword>
<evidence type="ECO:0000259" key="1">
    <source>
        <dbReference type="Pfam" id="PF12728"/>
    </source>
</evidence>
<dbReference type="SUPFAM" id="SSF46955">
    <property type="entry name" value="Putative DNA-binding domain"/>
    <property type="match status" value="1"/>
</dbReference>
<evidence type="ECO:0000313" key="2">
    <source>
        <dbReference type="EMBL" id="RHB72827.1"/>
    </source>
</evidence>
<dbReference type="GO" id="GO:0003677">
    <property type="term" value="F:DNA binding"/>
    <property type="evidence" value="ECO:0007669"/>
    <property type="project" value="UniProtKB-KW"/>
</dbReference>
<dbReference type="RefSeq" id="WP_117881185.1">
    <property type="nucleotide sequence ID" value="NZ_QRLB01000006.1"/>
</dbReference>
<proteinExistence type="predicted"/>
<protein>
    <submittedName>
        <fullName evidence="2">DNA-binding protein</fullName>
    </submittedName>
</protein>
<dbReference type="Proteomes" id="UP000286114">
    <property type="component" value="Unassembled WGS sequence"/>
</dbReference>
<name>A0A413X8A2_BACUN</name>
<dbReference type="AlphaFoldDB" id="A0A413X8A2"/>
<dbReference type="Pfam" id="PF12728">
    <property type="entry name" value="HTH_17"/>
    <property type="match status" value="1"/>
</dbReference>
<sequence length="299" mass="35520">MASNIDIQKKCEWCGKLFIAHKTSTRCCSHRCANLAYKERTRQKRVSEFQAMVNQQIEKEDCIDKDFFTPSEAAKYIGISRATFYRYLETNLIKSVQLKRKTIIRKRDIEALFDNASPYKKHLPRSKQSITDFYTIAEIKEKFGVKESWIYEIAKEHNIPRTFSRGRTYWSKKHIDSYFAKKAPDASITEWYSVAELQEKFGMTLSAIYTFVYKNVIPKRKEGKMVYYSKKHFDIAKGIATPEEPQYYTIPEAMEKYNLTRDQLYHYVKYHNITRIKVGKYTKILRSELDKFFEPPKIE</sequence>
<gene>
    <name evidence="2" type="ORF">DW873_10820</name>
</gene>
<accession>A0A413X8A2</accession>
<dbReference type="EMBL" id="QSHA01000007">
    <property type="protein sequence ID" value="RHB72827.1"/>
    <property type="molecule type" value="Genomic_DNA"/>
</dbReference>
<dbReference type="InterPro" id="IPR009061">
    <property type="entry name" value="DNA-bd_dom_put_sf"/>
</dbReference>
<organism evidence="2 3">
    <name type="scientific">Bacteroides uniformis</name>
    <dbReference type="NCBI Taxonomy" id="820"/>
    <lineage>
        <taxon>Bacteria</taxon>
        <taxon>Pseudomonadati</taxon>
        <taxon>Bacteroidota</taxon>
        <taxon>Bacteroidia</taxon>
        <taxon>Bacteroidales</taxon>
        <taxon>Bacteroidaceae</taxon>
        <taxon>Bacteroides</taxon>
    </lineage>
</organism>
<comment type="caution">
    <text evidence="2">The sequence shown here is derived from an EMBL/GenBank/DDBJ whole genome shotgun (WGS) entry which is preliminary data.</text>
</comment>
<reference evidence="2 3" key="1">
    <citation type="submission" date="2018-08" db="EMBL/GenBank/DDBJ databases">
        <title>A genome reference for cultivated species of the human gut microbiota.</title>
        <authorList>
            <person name="Zou Y."/>
            <person name="Xue W."/>
            <person name="Luo G."/>
        </authorList>
    </citation>
    <scope>NUCLEOTIDE SEQUENCE [LARGE SCALE GENOMIC DNA]</scope>
    <source>
        <strain evidence="2 3">AM39-1</strain>
    </source>
</reference>
<dbReference type="InterPro" id="IPR041657">
    <property type="entry name" value="HTH_17"/>
</dbReference>
<feature type="domain" description="Helix-turn-helix" evidence="1">
    <location>
        <begin position="68"/>
        <end position="115"/>
    </location>
</feature>